<comment type="subcellular location">
    <subcellularLocation>
        <location evidence="1">Membrane</location>
        <topology evidence="1">Multi-pass membrane protein</topology>
    </subcellularLocation>
</comment>
<dbReference type="CDD" id="cd03213">
    <property type="entry name" value="ABCG_EPDR"/>
    <property type="match status" value="1"/>
</dbReference>
<feature type="transmembrane region" description="Helical" evidence="9">
    <location>
        <begin position="448"/>
        <end position="476"/>
    </location>
</feature>
<dbReference type="PROSITE" id="PS50893">
    <property type="entry name" value="ABC_TRANSPORTER_2"/>
    <property type="match status" value="1"/>
</dbReference>
<protein>
    <submittedName>
        <fullName evidence="12">ABC transporter domain-containing protein</fullName>
    </submittedName>
</protein>
<comment type="similarity">
    <text evidence="2">Belongs to the ABC transporter superfamily. ABCG family. Eye pigment precursor importer (TC 3.A.1.204) subfamily.</text>
</comment>
<feature type="transmembrane region" description="Helical" evidence="9">
    <location>
        <begin position="639"/>
        <end position="663"/>
    </location>
</feature>
<feature type="domain" description="ABC transporter" evidence="10">
    <location>
        <begin position="86"/>
        <end position="327"/>
    </location>
</feature>
<evidence type="ECO:0000256" key="1">
    <source>
        <dbReference type="ARBA" id="ARBA00004141"/>
    </source>
</evidence>
<evidence type="ECO:0000256" key="4">
    <source>
        <dbReference type="ARBA" id="ARBA00022692"/>
    </source>
</evidence>
<keyword evidence="11" id="KW-1185">Reference proteome</keyword>
<keyword evidence="7 9" id="KW-1133">Transmembrane helix</keyword>
<dbReference type="Pfam" id="PF19055">
    <property type="entry name" value="ABC2_membrane_7"/>
    <property type="match status" value="1"/>
</dbReference>
<accession>A0A914D2Y2</accession>
<dbReference type="Pfam" id="PF01061">
    <property type="entry name" value="ABC2_membrane"/>
    <property type="match status" value="1"/>
</dbReference>
<feature type="transmembrane region" description="Helical" evidence="9">
    <location>
        <begin position="522"/>
        <end position="546"/>
    </location>
</feature>
<dbReference type="InterPro" id="IPR043926">
    <property type="entry name" value="ABCG_dom"/>
</dbReference>
<reference evidence="12" key="1">
    <citation type="submission" date="2022-11" db="UniProtKB">
        <authorList>
            <consortium name="WormBaseParasite"/>
        </authorList>
    </citation>
    <scope>IDENTIFICATION</scope>
</reference>
<dbReference type="InterPro" id="IPR003593">
    <property type="entry name" value="AAA+_ATPase"/>
</dbReference>
<dbReference type="Pfam" id="PF00005">
    <property type="entry name" value="ABC_tran"/>
    <property type="match status" value="1"/>
</dbReference>
<evidence type="ECO:0000256" key="2">
    <source>
        <dbReference type="ARBA" id="ARBA00005814"/>
    </source>
</evidence>
<name>A0A914D2Y2_9BILA</name>
<evidence type="ECO:0000256" key="6">
    <source>
        <dbReference type="ARBA" id="ARBA00022840"/>
    </source>
</evidence>
<dbReference type="GO" id="GO:0005886">
    <property type="term" value="C:plasma membrane"/>
    <property type="evidence" value="ECO:0007669"/>
    <property type="project" value="TreeGrafter"/>
</dbReference>
<dbReference type="SUPFAM" id="SSF52540">
    <property type="entry name" value="P-loop containing nucleoside triphosphate hydrolases"/>
    <property type="match status" value="1"/>
</dbReference>
<dbReference type="PROSITE" id="PS00211">
    <property type="entry name" value="ABC_TRANSPORTER_1"/>
    <property type="match status" value="1"/>
</dbReference>
<dbReference type="SMART" id="SM00382">
    <property type="entry name" value="AAA"/>
    <property type="match status" value="1"/>
</dbReference>
<dbReference type="InterPro" id="IPR003439">
    <property type="entry name" value="ABC_transporter-like_ATP-bd"/>
</dbReference>
<evidence type="ECO:0000256" key="7">
    <source>
        <dbReference type="ARBA" id="ARBA00022989"/>
    </source>
</evidence>
<dbReference type="GO" id="GO:0005524">
    <property type="term" value="F:ATP binding"/>
    <property type="evidence" value="ECO:0007669"/>
    <property type="project" value="UniProtKB-KW"/>
</dbReference>
<dbReference type="AlphaFoldDB" id="A0A914D2Y2"/>
<evidence type="ECO:0000256" key="8">
    <source>
        <dbReference type="ARBA" id="ARBA00023136"/>
    </source>
</evidence>
<dbReference type="InterPro" id="IPR017871">
    <property type="entry name" value="ABC_transporter-like_CS"/>
</dbReference>
<dbReference type="WBParaSite" id="ACRNAN_scaffold17.g27634.t1">
    <property type="protein sequence ID" value="ACRNAN_scaffold17.g27634.t1"/>
    <property type="gene ID" value="ACRNAN_scaffold17.g27634"/>
</dbReference>
<feature type="transmembrane region" description="Helical" evidence="9">
    <location>
        <begin position="422"/>
        <end position="442"/>
    </location>
</feature>
<evidence type="ECO:0000259" key="10">
    <source>
        <dbReference type="PROSITE" id="PS50893"/>
    </source>
</evidence>
<dbReference type="InterPro" id="IPR013525">
    <property type="entry name" value="ABC2_TM"/>
</dbReference>
<keyword evidence="6" id="KW-0067">ATP-binding</keyword>
<dbReference type="PANTHER" id="PTHR48041:SF84">
    <property type="entry name" value="ABC TRANSPORTER DOMAIN-CONTAINING PROTEIN"/>
    <property type="match status" value="1"/>
</dbReference>
<dbReference type="PANTHER" id="PTHR48041">
    <property type="entry name" value="ABC TRANSPORTER G FAMILY MEMBER 28"/>
    <property type="match status" value="1"/>
</dbReference>
<feature type="transmembrane region" description="Helical" evidence="9">
    <location>
        <begin position="553"/>
        <end position="575"/>
    </location>
</feature>
<keyword evidence="3" id="KW-0813">Transport</keyword>
<evidence type="ECO:0000256" key="9">
    <source>
        <dbReference type="SAM" id="Phobius"/>
    </source>
</evidence>
<evidence type="ECO:0000313" key="11">
    <source>
        <dbReference type="Proteomes" id="UP000887540"/>
    </source>
</evidence>
<dbReference type="InterPro" id="IPR050352">
    <property type="entry name" value="ABCG_transporters"/>
</dbReference>
<dbReference type="InterPro" id="IPR027417">
    <property type="entry name" value="P-loop_NTPase"/>
</dbReference>
<dbReference type="GO" id="GO:0140359">
    <property type="term" value="F:ABC-type transporter activity"/>
    <property type="evidence" value="ECO:0007669"/>
    <property type="project" value="InterPro"/>
</dbReference>
<evidence type="ECO:0000256" key="5">
    <source>
        <dbReference type="ARBA" id="ARBA00022741"/>
    </source>
</evidence>
<dbReference type="Proteomes" id="UP000887540">
    <property type="component" value="Unplaced"/>
</dbReference>
<keyword evidence="8 9" id="KW-0472">Membrane</keyword>
<keyword evidence="4 9" id="KW-0812">Transmembrane</keyword>
<evidence type="ECO:0000313" key="12">
    <source>
        <dbReference type="WBParaSite" id="ACRNAN_scaffold17.g27634.t1"/>
    </source>
</evidence>
<sequence>MCHEWCLNTLCCICRLVTTFNGSHVLFLCLLAKMPSSKSSSSERSGLLSFNEIDGIVPPKYGSLLESQKTTTSHSNSIDNLTPVTLSWHHLVVHHRKSGKRILNDISGIAKLGEFVALMGASGAGKTTLLNTLLSRNLQGLEIEGSVLVEGCSLGRKMTQVSGYVQQDELFMPTLTVYEHLSIQAKLRLVGFSENERKQRVEEIMQELGLNKCRHARIGLTGVKKGISGGEAKRLSIASELLNNPPILFLDEPTTGLDSFLAESVVNVMTKLAKSGRTLICTIHQPSSVIYRKFDKVMFLARGRLAYFGTPENAVETFARFGYHCPRNYNPADMIIESLAVEAHHESQSLVRIDKICNDFAQSDESRQFQEVVENAIGCAGQLPKPRKTTGYFTQLTALLQRSWLDNLRNPSLARAKISQKVIMGLFVGLLYFQTSITTIGISNLNGALFYLVAELTYATLFGILTCMPADYPLLVREYHDGLYSVGSYFIARSMSYLPLFTLDGLTMLTIAYWMIGLAPSALHFLIAVGISILIEQAAAAFGIMLSTVSPSYPVAVSIAGPVLNLLNLTGGLFANIGELPFYISWIQYLSWFRYGFEAFAINQWLGVSVDGECVKKENSSCESTDAILNKYSFKRSHFLFDLLFMFLLIVLFYLIGFIGLLIRVRRAR</sequence>
<evidence type="ECO:0000256" key="3">
    <source>
        <dbReference type="ARBA" id="ARBA00022448"/>
    </source>
</evidence>
<keyword evidence="5" id="KW-0547">Nucleotide-binding</keyword>
<organism evidence="11 12">
    <name type="scientific">Acrobeloides nanus</name>
    <dbReference type="NCBI Taxonomy" id="290746"/>
    <lineage>
        <taxon>Eukaryota</taxon>
        <taxon>Metazoa</taxon>
        <taxon>Ecdysozoa</taxon>
        <taxon>Nematoda</taxon>
        <taxon>Chromadorea</taxon>
        <taxon>Rhabditida</taxon>
        <taxon>Tylenchina</taxon>
        <taxon>Cephalobomorpha</taxon>
        <taxon>Cephaloboidea</taxon>
        <taxon>Cephalobidae</taxon>
        <taxon>Acrobeloides</taxon>
    </lineage>
</organism>
<dbReference type="Gene3D" id="3.40.50.300">
    <property type="entry name" value="P-loop containing nucleotide triphosphate hydrolases"/>
    <property type="match status" value="1"/>
</dbReference>
<proteinExistence type="inferred from homology"/>
<dbReference type="GO" id="GO:0016887">
    <property type="term" value="F:ATP hydrolysis activity"/>
    <property type="evidence" value="ECO:0007669"/>
    <property type="project" value="InterPro"/>
</dbReference>